<dbReference type="EMBL" id="CP000656">
    <property type="protein sequence ID" value="ABP46864.1"/>
    <property type="molecule type" value="Genomic_DNA"/>
</dbReference>
<gene>
    <name evidence="1" type="ordered locus">Mflv_4395</name>
</gene>
<dbReference type="AlphaFoldDB" id="A4TDL0"/>
<dbReference type="Gene3D" id="3.40.50.12780">
    <property type="entry name" value="N-terminal domain of ligase-like"/>
    <property type="match status" value="1"/>
</dbReference>
<accession>A4TDL0</accession>
<evidence type="ECO:0000313" key="1">
    <source>
        <dbReference type="EMBL" id="ABP46864.1"/>
    </source>
</evidence>
<dbReference type="InterPro" id="IPR042099">
    <property type="entry name" value="ANL_N_sf"/>
</dbReference>
<sequence length="198" mass="22695">MWRSDTPAGTVVLRYRRRERSERRESARICRRHHRCVPGQSRGRSRHRPPSTQRLREIVAYARVHSPHYRRLYRDVPESISRIDQLPPVTKAELMSHFDDWVTDRAVTKERVEEFLADPGTIGRDFLGRYVVCTTSGATGEPAILLHDAVALRVYNIVGYARSVPVALLSPRTVWALLRGRARMAAVFVTGGHFLATR</sequence>
<dbReference type="KEGG" id="mgi:Mflv_4395"/>
<name>A4TDL0_MYCGI</name>
<reference evidence="1" key="1">
    <citation type="submission" date="2007-04" db="EMBL/GenBank/DDBJ databases">
        <authorList>
            <consortium name="US DOE Joint Genome Institute"/>
            <person name="Copeland A."/>
            <person name="Lucas S."/>
            <person name="Lapidus A."/>
            <person name="Barry K."/>
            <person name="Detter J.C."/>
            <person name="Glavina del Rio T."/>
            <person name="Hammon N."/>
            <person name="Israni S."/>
            <person name="Dalin E."/>
            <person name="Tice H."/>
            <person name="Pitluck S."/>
            <person name="Chain P."/>
            <person name="Malfatti S."/>
            <person name="Shin M."/>
            <person name="Vergez L."/>
            <person name="Schmutz J."/>
            <person name="Larimer F."/>
            <person name="Land M."/>
            <person name="Hauser L."/>
            <person name="Kyrpides N."/>
            <person name="Mikhailova N."/>
            <person name="Miller C."/>
            <person name="Richardson P."/>
        </authorList>
    </citation>
    <scope>NUCLEOTIDE SEQUENCE</scope>
    <source>
        <strain evidence="1">PYR-GCK</strain>
    </source>
</reference>
<reference evidence="1" key="2">
    <citation type="journal article" date="2013" name="PLoS ONE">
        <title>A Gene Expression Study of the Activities of Aromatic Ring-Cleavage Dioxygenases in Mycobacterium gilvum PYR-GCK to Changes in Salinity and pH during Pyrene Degradation.</title>
        <authorList>
            <person name="Badejo A.C."/>
            <person name="Badejo A.O."/>
            <person name="Shin K.H."/>
            <person name="Chai Y.G."/>
        </authorList>
    </citation>
    <scope>NUCLEOTIDE SEQUENCE [LARGE SCALE GENOMIC DNA]</scope>
    <source>
        <strain evidence="1">PYR-GCK</strain>
    </source>
</reference>
<dbReference type="eggNOG" id="COG1541">
    <property type="taxonomic scope" value="Bacteria"/>
</dbReference>
<protein>
    <submittedName>
        <fullName evidence="1">Uncharacterized protein</fullName>
    </submittedName>
</protein>
<proteinExistence type="predicted"/>
<dbReference type="STRING" id="350054.Mflv_4395"/>
<organism evidence="1">
    <name type="scientific">Mycolicibacterium gilvum (strain PYR-GCK)</name>
    <name type="common">Mycobacterium gilvum (strain PYR-GCK)</name>
    <dbReference type="NCBI Taxonomy" id="350054"/>
    <lineage>
        <taxon>Bacteria</taxon>
        <taxon>Bacillati</taxon>
        <taxon>Actinomycetota</taxon>
        <taxon>Actinomycetes</taxon>
        <taxon>Mycobacteriales</taxon>
        <taxon>Mycobacteriaceae</taxon>
        <taxon>Mycolicibacterium</taxon>
    </lineage>
</organism>
<dbReference type="HOGENOM" id="CLU_1376825_0_0_11"/>